<dbReference type="SUPFAM" id="SSF51735">
    <property type="entry name" value="NAD(P)-binding Rossmann-fold domains"/>
    <property type="match status" value="1"/>
</dbReference>
<organism evidence="8 9">
    <name type="scientific">Actinacidiphila reveromycinica</name>
    <dbReference type="NCBI Taxonomy" id="659352"/>
    <lineage>
        <taxon>Bacteria</taxon>
        <taxon>Bacillati</taxon>
        <taxon>Actinomycetota</taxon>
        <taxon>Actinomycetes</taxon>
        <taxon>Kitasatosporales</taxon>
        <taxon>Streptomycetaceae</taxon>
        <taxon>Actinacidiphila</taxon>
    </lineage>
</organism>
<dbReference type="InterPro" id="IPR002328">
    <property type="entry name" value="ADH_Zn_CS"/>
</dbReference>
<dbReference type="InterPro" id="IPR013149">
    <property type="entry name" value="ADH-like_C"/>
</dbReference>
<dbReference type="SUPFAM" id="SSF50129">
    <property type="entry name" value="GroES-like"/>
    <property type="match status" value="1"/>
</dbReference>
<evidence type="ECO:0000256" key="1">
    <source>
        <dbReference type="ARBA" id="ARBA00001947"/>
    </source>
</evidence>
<dbReference type="Pfam" id="PF00107">
    <property type="entry name" value="ADH_zinc_N"/>
    <property type="match status" value="1"/>
</dbReference>
<dbReference type="InterPro" id="IPR011032">
    <property type="entry name" value="GroES-like_sf"/>
</dbReference>
<dbReference type="PANTHER" id="PTHR42813">
    <property type="entry name" value="ZINC-TYPE ALCOHOL DEHYDROGENASE-LIKE"/>
    <property type="match status" value="1"/>
</dbReference>
<dbReference type="EMBL" id="AP018365">
    <property type="protein sequence ID" value="BBA95477.1"/>
    <property type="molecule type" value="Genomic_DNA"/>
</dbReference>
<proteinExistence type="inferred from homology"/>
<dbReference type="InterPro" id="IPR013154">
    <property type="entry name" value="ADH-like_N"/>
</dbReference>
<evidence type="ECO:0000256" key="5">
    <source>
        <dbReference type="RuleBase" id="RU361277"/>
    </source>
</evidence>
<evidence type="ECO:0000259" key="6">
    <source>
        <dbReference type="Pfam" id="PF00107"/>
    </source>
</evidence>
<keyword evidence="9" id="KW-1185">Reference proteome</keyword>
<dbReference type="Pfam" id="PF08240">
    <property type="entry name" value="ADH_N"/>
    <property type="match status" value="1"/>
</dbReference>
<sequence>MRATVWHGKRDVRVDNVPDPSVQEPTDAVIRVTSSGLCGSDLHLYEVLTPFMTAGDILGHEPMGIVEEVGPAVGGLAVGDRVVVPFQIACGTCWMCRRGLPTQCETTQVTEHGMGARLFGYTKLYGAVPGAQAEYLRVPQAQFGPIKVPEGPPDDRFVYLSDVLPTAWQAVKYADVPAGGSLAVLGLGPIGAMACRVAHHLGAETVIGIDRVPERLARAKQDGTIVLDLDSFDSAAELTDTVRQLTDGRGPDSVVDAVGTEAHGSPVAKAVQSAAALLPQEWAAKLTQTAGVDRLGALHLAIGLVRRGGTVSISGVYGGAADTLPMLTLFDKQLTLRMGQANVRRWSDDILPLLTDDDPLGVDDFATHHLPLDRAPDAYRMFQKKEDGAIKILFTP</sequence>
<gene>
    <name evidence="8" type="ORF">RVR_355</name>
</gene>
<evidence type="ECO:0000313" key="8">
    <source>
        <dbReference type="EMBL" id="BBA95477.1"/>
    </source>
</evidence>
<evidence type="ECO:0000256" key="3">
    <source>
        <dbReference type="ARBA" id="ARBA00022833"/>
    </source>
</evidence>
<dbReference type="GO" id="GO:0008270">
    <property type="term" value="F:zinc ion binding"/>
    <property type="evidence" value="ECO:0007669"/>
    <property type="project" value="InterPro"/>
</dbReference>
<reference evidence="8 9" key="1">
    <citation type="journal article" date="2010" name="J. Bacteriol.">
        <title>Biochemical characterization of a novel indole prenyltransferase from Streptomyces sp. SN-593.</title>
        <authorList>
            <person name="Takahashi S."/>
            <person name="Takagi H."/>
            <person name="Toyoda A."/>
            <person name="Uramoto M."/>
            <person name="Nogawa T."/>
            <person name="Ueki M."/>
            <person name="Sakaki Y."/>
            <person name="Osada H."/>
        </authorList>
    </citation>
    <scope>NUCLEOTIDE SEQUENCE [LARGE SCALE GENOMIC DNA]</scope>
    <source>
        <strain evidence="8 9">SN-593</strain>
    </source>
</reference>
<reference evidence="8 9" key="4">
    <citation type="journal article" date="2020" name="Sci. Rep.">
        <title>beta-carboline chemical signals induce reveromycin production through a LuxR family regulator in Streptomyces sp. SN-593.</title>
        <authorList>
            <person name="Panthee S."/>
            <person name="Kito N."/>
            <person name="Hayashi T."/>
            <person name="Shimizu T."/>
            <person name="Ishikawa J."/>
            <person name="Hamamoto H."/>
            <person name="Osada H."/>
            <person name="Takahashi S."/>
        </authorList>
    </citation>
    <scope>NUCLEOTIDE SEQUENCE [LARGE SCALE GENOMIC DNA]</scope>
    <source>
        <strain evidence="8 9">SN-593</strain>
    </source>
</reference>
<evidence type="ECO:0000256" key="4">
    <source>
        <dbReference type="ARBA" id="ARBA00023002"/>
    </source>
</evidence>
<dbReference type="PROSITE" id="PS00059">
    <property type="entry name" value="ADH_ZINC"/>
    <property type="match status" value="1"/>
</dbReference>
<protein>
    <submittedName>
        <fullName evidence="8">Putative glutathione-dependent aldehyde dehydrogenase</fullName>
    </submittedName>
</protein>
<reference evidence="8 9" key="3">
    <citation type="journal article" date="2011" name="Nat. Chem. Biol.">
        <title>Reveromycin A biosynthesis uses RevG and RevJ for stereospecific spiroacetal formation.</title>
        <authorList>
            <person name="Takahashi S."/>
            <person name="Toyoda A."/>
            <person name="Sekiyama Y."/>
            <person name="Takagi H."/>
            <person name="Nogawa T."/>
            <person name="Uramoto M."/>
            <person name="Suzuki R."/>
            <person name="Koshino H."/>
            <person name="Kumano T."/>
            <person name="Panthee S."/>
            <person name="Dairi T."/>
            <person name="Ishikawa J."/>
            <person name="Ikeda H."/>
            <person name="Sakaki Y."/>
            <person name="Osada H."/>
        </authorList>
    </citation>
    <scope>NUCLEOTIDE SEQUENCE [LARGE SCALE GENOMIC DNA]</scope>
    <source>
        <strain evidence="8 9">SN-593</strain>
    </source>
</reference>
<dbReference type="InterPro" id="IPR036291">
    <property type="entry name" value="NAD(P)-bd_dom_sf"/>
</dbReference>
<feature type="domain" description="Alcohol dehydrogenase-like C-terminal" evidence="6">
    <location>
        <begin position="189"/>
        <end position="262"/>
    </location>
</feature>
<dbReference type="CDD" id="cd08283">
    <property type="entry name" value="FDH_like_1"/>
    <property type="match status" value="1"/>
</dbReference>
<dbReference type="KEGG" id="arev:RVR_355"/>
<comment type="similarity">
    <text evidence="5">Belongs to the zinc-containing alcohol dehydrogenase family.</text>
</comment>
<dbReference type="AlphaFoldDB" id="A0A7U3UMW4"/>
<name>A0A7U3UMW4_9ACTN</name>
<evidence type="ECO:0000259" key="7">
    <source>
        <dbReference type="Pfam" id="PF08240"/>
    </source>
</evidence>
<dbReference type="RefSeq" id="WP_202232005.1">
    <property type="nucleotide sequence ID" value="NZ_AP018365.1"/>
</dbReference>
<dbReference type="Proteomes" id="UP000595703">
    <property type="component" value="Chromosome"/>
</dbReference>
<keyword evidence="3 5" id="KW-0862">Zinc</keyword>
<comment type="cofactor">
    <cofactor evidence="1 5">
        <name>Zn(2+)</name>
        <dbReference type="ChEBI" id="CHEBI:29105"/>
    </cofactor>
</comment>
<keyword evidence="2 5" id="KW-0479">Metal-binding</keyword>
<dbReference type="Gene3D" id="3.90.180.10">
    <property type="entry name" value="Medium-chain alcohol dehydrogenases, catalytic domain"/>
    <property type="match status" value="1"/>
</dbReference>
<evidence type="ECO:0000256" key="2">
    <source>
        <dbReference type="ARBA" id="ARBA00022723"/>
    </source>
</evidence>
<reference evidence="8 9" key="2">
    <citation type="journal article" date="2011" name="J. Antibiot.">
        <title>Furaquinocins I and J: novel polyketide isoprenoid hybrid compounds from Streptomyces reveromyceticus SN-593.</title>
        <authorList>
            <person name="Panthee S."/>
            <person name="Takahashi S."/>
            <person name="Takagi H."/>
            <person name="Nogawa T."/>
            <person name="Oowada E."/>
            <person name="Uramoto M."/>
            <person name="Osada H."/>
        </authorList>
    </citation>
    <scope>NUCLEOTIDE SEQUENCE [LARGE SCALE GENOMIC DNA]</scope>
    <source>
        <strain evidence="8 9">SN-593</strain>
    </source>
</reference>
<dbReference type="PANTHER" id="PTHR42813:SF2">
    <property type="entry name" value="DEHYDROGENASE, ZINC-CONTAINING, PUTATIVE (AFU_ORTHOLOGUE AFUA_2G02810)-RELATED"/>
    <property type="match status" value="1"/>
</dbReference>
<dbReference type="Gene3D" id="3.40.50.720">
    <property type="entry name" value="NAD(P)-binding Rossmann-like Domain"/>
    <property type="match status" value="1"/>
</dbReference>
<feature type="domain" description="Alcohol dehydrogenase-like N-terminal" evidence="7">
    <location>
        <begin position="25"/>
        <end position="146"/>
    </location>
</feature>
<dbReference type="GO" id="GO:0016491">
    <property type="term" value="F:oxidoreductase activity"/>
    <property type="evidence" value="ECO:0007669"/>
    <property type="project" value="UniProtKB-KW"/>
</dbReference>
<accession>A0A7U3UMW4</accession>
<keyword evidence="4" id="KW-0560">Oxidoreductase</keyword>
<evidence type="ECO:0000313" key="9">
    <source>
        <dbReference type="Proteomes" id="UP000595703"/>
    </source>
</evidence>